<evidence type="ECO:0000256" key="7">
    <source>
        <dbReference type="ARBA" id="ARBA00023242"/>
    </source>
</evidence>
<dbReference type="InterPro" id="IPR036895">
    <property type="entry name" value="Uracil-DNA_glycosylase-like_sf"/>
</dbReference>
<proteinExistence type="inferred from homology"/>
<dbReference type="Gene3D" id="3.40.470.10">
    <property type="entry name" value="Uracil-DNA glycosylase-like domain"/>
    <property type="match status" value="1"/>
</dbReference>
<dbReference type="AlphaFoldDB" id="A0A3B0K1I4"/>
<dbReference type="STRING" id="7266.A0A3B0K1I4"/>
<dbReference type="Proteomes" id="UP000268350">
    <property type="component" value="Unassembled WGS sequence"/>
</dbReference>
<accession>A0A3B0K1I4</accession>
<evidence type="ECO:0000256" key="4">
    <source>
        <dbReference type="ARBA" id="ARBA00022801"/>
    </source>
</evidence>
<gene>
    <name evidence="10" type="ORF">DGUA_6G015984</name>
</gene>
<dbReference type="OMA" id="EYLCIER"/>
<dbReference type="PANTHER" id="PTHR13235">
    <property type="entry name" value="SINGLE-STRAND SELECTIVE MONOFUNCTIONAL URACIL DNA GLYCOSYLASE"/>
    <property type="match status" value="1"/>
</dbReference>
<dbReference type="InterPro" id="IPR039134">
    <property type="entry name" value="SMUG1"/>
</dbReference>
<evidence type="ECO:0000256" key="8">
    <source>
        <dbReference type="SAM" id="MobiDB-lite"/>
    </source>
</evidence>
<keyword evidence="4" id="KW-0378">Hydrolase</keyword>
<dbReference type="GO" id="GO:0017065">
    <property type="term" value="F:single-strand selective uracil DNA N-glycosylase activity"/>
    <property type="evidence" value="ECO:0007669"/>
    <property type="project" value="InterPro"/>
</dbReference>
<protein>
    <submittedName>
        <fullName evidence="10">Blast:Single-strand selective monofunctional uracil-DNA glycosylase</fullName>
    </submittedName>
</protein>
<comment type="subcellular location">
    <subcellularLocation>
        <location evidence="1">Nucleus</location>
    </subcellularLocation>
</comment>
<keyword evidence="3" id="KW-0227">DNA damage</keyword>
<dbReference type="PANTHER" id="PTHR13235:SF2">
    <property type="entry name" value="SINGLE-STRAND SELECTIVE MONOFUNCTIONAL URACIL DNA GLYCOSYLASE"/>
    <property type="match status" value="1"/>
</dbReference>
<keyword evidence="5" id="KW-0238">DNA-binding</keyword>
<organism evidence="10 11">
    <name type="scientific">Drosophila guanche</name>
    <name type="common">Fruit fly</name>
    <dbReference type="NCBI Taxonomy" id="7266"/>
    <lineage>
        <taxon>Eukaryota</taxon>
        <taxon>Metazoa</taxon>
        <taxon>Ecdysozoa</taxon>
        <taxon>Arthropoda</taxon>
        <taxon>Hexapoda</taxon>
        <taxon>Insecta</taxon>
        <taxon>Pterygota</taxon>
        <taxon>Neoptera</taxon>
        <taxon>Endopterygota</taxon>
        <taxon>Diptera</taxon>
        <taxon>Brachycera</taxon>
        <taxon>Muscomorpha</taxon>
        <taxon>Ephydroidea</taxon>
        <taxon>Drosophilidae</taxon>
        <taxon>Drosophila</taxon>
        <taxon>Sophophora</taxon>
    </lineage>
</organism>
<evidence type="ECO:0000256" key="6">
    <source>
        <dbReference type="ARBA" id="ARBA00023204"/>
    </source>
</evidence>
<feature type="region of interest" description="Disordered" evidence="8">
    <location>
        <begin position="1"/>
        <end position="22"/>
    </location>
</feature>
<dbReference type="GO" id="GO:0006284">
    <property type="term" value="P:base-excision repair"/>
    <property type="evidence" value="ECO:0007669"/>
    <property type="project" value="InterPro"/>
</dbReference>
<dbReference type="GO" id="GO:0000703">
    <property type="term" value="F:oxidized pyrimidine nucleobase lesion DNA N-glycosylase activity"/>
    <property type="evidence" value="ECO:0007669"/>
    <property type="project" value="TreeGrafter"/>
</dbReference>
<keyword evidence="7" id="KW-0539">Nucleus</keyword>
<dbReference type="FunFam" id="3.40.470.10:FF:000017">
    <property type="entry name" value="Single-strand-selective monofunctional uracil-DNA glycosylase 1"/>
    <property type="match status" value="1"/>
</dbReference>
<evidence type="ECO:0000256" key="3">
    <source>
        <dbReference type="ARBA" id="ARBA00022763"/>
    </source>
</evidence>
<keyword evidence="11" id="KW-1185">Reference proteome</keyword>
<keyword evidence="6" id="KW-0234">DNA repair</keyword>
<dbReference type="CDD" id="cd19374">
    <property type="entry name" value="UDG-F3_SMUG1-like"/>
    <property type="match status" value="1"/>
</dbReference>
<name>A0A3B0K1I4_DROGU</name>
<evidence type="ECO:0000259" key="9">
    <source>
        <dbReference type="Pfam" id="PF03167"/>
    </source>
</evidence>
<dbReference type="EMBL" id="OUUW01000013">
    <property type="protein sequence ID" value="SPP88155.1"/>
    <property type="molecule type" value="Genomic_DNA"/>
</dbReference>
<evidence type="ECO:0000313" key="11">
    <source>
        <dbReference type="Proteomes" id="UP000268350"/>
    </source>
</evidence>
<evidence type="ECO:0000313" key="10">
    <source>
        <dbReference type="EMBL" id="SPP88155.1"/>
    </source>
</evidence>
<evidence type="ECO:0000256" key="2">
    <source>
        <dbReference type="ARBA" id="ARBA00007889"/>
    </source>
</evidence>
<comment type="similarity">
    <text evidence="2">Belongs to the uracil-DNA glycosylase (UDG) superfamily. SMUG1 family.</text>
</comment>
<feature type="domain" description="Uracil-DNA glycosylase-like" evidence="9">
    <location>
        <begin position="85"/>
        <end position="261"/>
    </location>
</feature>
<dbReference type="GO" id="GO:0005634">
    <property type="term" value="C:nucleus"/>
    <property type="evidence" value="ECO:0007669"/>
    <property type="project" value="UniProtKB-SubCell"/>
</dbReference>
<sequence>MLKRKLAQQTAGLSEGEPKRPFMGADTTSALFAKPLWQKFYDIERSLNEVLSTIDTPATIECTYNPVEYASSLHCAYLRSFLDAPKHIMFIGMNPGPTGMVQTGIPFGNVRTVSQLMELSGEVGRPPVLHPKRPVVGLECTKEEISGVRLWELFLRLAGGGLDIFSQQCFVHNFCPLAFFDAAGRNITPTELKGPYKQKIRDACLDALEKQLLIVKPQVVVAVGNYVYQALKRSDYCKTVSMLCLAHPSPRSVNNTNWPEKAQEFLEQHGLVHFMRNEA</sequence>
<dbReference type="GO" id="GO:0003677">
    <property type="term" value="F:DNA binding"/>
    <property type="evidence" value="ECO:0007669"/>
    <property type="project" value="UniProtKB-KW"/>
</dbReference>
<reference evidence="11" key="1">
    <citation type="submission" date="2018-01" db="EMBL/GenBank/DDBJ databases">
        <authorList>
            <person name="Alioto T."/>
            <person name="Alioto T."/>
        </authorList>
    </citation>
    <scope>NUCLEOTIDE SEQUENCE [LARGE SCALE GENOMIC DNA]</scope>
</reference>
<dbReference type="SUPFAM" id="SSF52141">
    <property type="entry name" value="Uracil-DNA glycosylase-like"/>
    <property type="match status" value="1"/>
</dbReference>
<evidence type="ECO:0000256" key="1">
    <source>
        <dbReference type="ARBA" id="ARBA00004123"/>
    </source>
</evidence>
<dbReference type="OrthoDB" id="408702at2759"/>
<evidence type="ECO:0000256" key="5">
    <source>
        <dbReference type="ARBA" id="ARBA00023125"/>
    </source>
</evidence>
<dbReference type="InterPro" id="IPR005122">
    <property type="entry name" value="Uracil-DNA_glycosylase-like"/>
</dbReference>
<dbReference type="Pfam" id="PF03167">
    <property type="entry name" value="UDG"/>
    <property type="match status" value="1"/>
</dbReference>